<dbReference type="Gene3D" id="3.30.70.100">
    <property type="match status" value="1"/>
</dbReference>
<sequence length="219" mass="25250">MSKPVVHLFHLGVDEKNRDSFYQVGVKNFQTSYKEEAGTLAMYASSLRENQLEYKVFEIYADKAAYQTHVNSPHFKVYVDQVGSKLTKREVFEVEALFLEEKLPSGVWLGPEHHFLKFAQVQVREGSQEAFENSALINMQTSIKEESGVLAMYAVKDSQQSNRYYFYEVYASAKAYEDHRLTPHFQRYISETQDLVEEKIIQDLENSMAISKGQLAFSG</sequence>
<dbReference type="EMBL" id="FIGZ01000040">
    <property type="protein sequence ID" value="CYV21995.1"/>
    <property type="molecule type" value="Genomic_DNA"/>
</dbReference>
<dbReference type="Pfam" id="PF03992">
    <property type="entry name" value="ABM"/>
    <property type="match status" value="2"/>
</dbReference>
<organism evidence="2 3">
    <name type="scientific">Streptococcus suis</name>
    <dbReference type="NCBI Taxonomy" id="1307"/>
    <lineage>
        <taxon>Bacteria</taxon>
        <taxon>Bacillati</taxon>
        <taxon>Bacillota</taxon>
        <taxon>Bacilli</taxon>
        <taxon>Lactobacillales</taxon>
        <taxon>Streptococcaceae</taxon>
        <taxon>Streptococcus</taxon>
    </lineage>
</organism>
<dbReference type="SUPFAM" id="SSF54909">
    <property type="entry name" value="Dimeric alpha+beta barrel"/>
    <property type="match status" value="2"/>
</dbReference>
<evidence type="ECO:0000313" key="2">
    <source>
        <dbReference type="EMBL" id="CYV21995.1"/>
    </source>
</evidence>
<dbReference type="Proteomes" id="UP000072083">
    <property type="component" value="Unassembled WGS sequence"/>
</dbReference>
<dbReference type="AlphaFoldDB" id="A0A123TF37"/>
<dbReference type="InterPro" id="IPR007138">
    <property type="entry name" value="ABM_dom"/>
</dbReference>
<protein>
    <submittedName>
        <fullName evidence="2">Antibiotic biosynthesis monooxygenase</fullName>
    </submittedName>
</protein>
<keyword evidence="2" id="KW-0503">Monooxygenase</keyword>
<feature type="domain" description="ABM" evidence="1">
    <location>
        <begin position="5"/>
        <end position="94"/>
    </location>
</feature>
<gene>
    <name evidence="2" type="ORF">ERS132406_02100</name>
</gene>
<evidence type="ECO:0000259" key="1">
    <source>
        <dbReference type="PROSITE" id="PS51725"/>
    </source>
</evidence>
<dbReference type="GO" id="GO:0004497">
    <property type="term" value="F:monooxygenase activity"/>
    <property type="evidence" value="ECO:0007669"/>
    <property type="project" value="UniProtKB-KW"/>
</dbReference>
<accession>A0A123TF37</accession>
<evidence type="ECO:0000313" key="3">
    <source>
        <dbReference type="Proteomes" id="UP000072083"/>
    </source>
</evidence>
<feature type="domain" description="ABM" evidence="1">
    <location>
        <begin position="115"/>
        <end position="204"/>
    </location>
</feature>
<name>A0A123TF37_STRSU</name>
<reference evidence="2 3" key="1">
    <citation type="submission" date="2016-02" db="EMBL/GenBank/DDBJ databases">
        <authorList>
            <consortium name="Pathogen Informatics"/>
        </authorList>
    </citation>
    <scope>NUCLEOTIDE SEQUENCE [LARGE SCALE GENOMIC DNA]</scope>
    <source>
        <strain evidence="2 3">LSS44</strain>
    </source>
</reference>
<dbReference type="PANTHER" id="PTHR33336:SF3">
    <property type="entry name" value="ABM DOMAIN-CONTAINING PROTEIN"/>
    <property type="match status" value="1"/>
</dbReference>
<dbReference type="InterPro" id="IPR050744">
    <property type="entry name" value="AI-2_Isomerase_LsrG"/>
</dbReference>
<dbReference type="PANTHER" id="PTHR33336">
    <property type="entry name" value="QUINOL MONOOXYGENASE YGIN-RELATED"/>
    <property type="match status" value="1"/>
</dbReference>
<dbReference type="PROSITE" id="PS51725">
    <property type="entry name" value="ABM"/>
    <property type="match status" value="2"/>
</dbReference>
<keyword evidence="2" id="KW-0560">Oxidoreductase</keyword>
<dbReference type="InterPro" id="IPR011008">
    <property type="entry name" value="Dimeric_a/b-barrel"/>
</dbReference>
<dbReference type="RefSeq" id="WP_044758490.1">
    <property type="nucleotide sequence ID" value="NZ_CEEJ01000013.1"/>
</dbReference>
<proteinExistence type="predicted"/>